<protein>
    <submittedName>
        <fullName evidence="1">Uncharacterized protein</fullName>
    </submittedName>
</protein>
<proteinExistence type="predicted"/>
<evidence type="ECO:0000313" key="1">
    <source>
        <dbReference type="EMBL" id="CAF4319748.1"/>
    </source>
</evidence>
<dbReference type="AlphaFoldDB" id="A0A820J0X2"/>
<dbReference type="Proteomes" id="UP000663881">
    <property type="component" value="Unassembled WGS sequence"/>
</dbReference>
<dbReference type="EMBL" id="CAJOAY010018323">
    <property type="protein sequence ID" value="CAF4319748.1"/>
    <property type="molecule type" value="Genomic_DNA"/>
</dbReference>
<organism evidence="1 2">
    <name type="scientific">Adineta steineri</name>
    <dbReference type="NCBI Taxonomy" id="433720"/>
    <lineage>
        <taxon>Eukaryota</taxon>
        <taxon>Metazoa</taxon>
        <taxon>Spiralia</taxon>
        <taxon>Gnathifera</taxon>
        <taxon>Rotifera</taxon>
        <taxon>Eurotatoria</taxon>
        <taxon>Bdelloidea</taxon>
        <taxon>Adinetida</taxon>
        <taxon>Adinetidae</taxon>
        <taxon>Adineta</taxon>
    </lineage>
</organism>
<accession>A0A820J0X2</accession>
<name>A0A820J0X2_9BILA</name>
<reference evidence="1" key="1">
    <citation type="submission" date="2021-02" db="EMBL/GenBank/DDBJ databases">
        <authorList>
            <person name="Nowell W R."/>
        </authorList>
    </citation>
    <scope>NUCLEOTIDE SEQUENCE</scope>
</reference>
<comment type="caution">
    <text evidence="1">The sequence shown here is derived from an EMBL/GenBank/DDBJ whole genome shotgun (WGS) entry which is preliminary data.</text>
</comment>
<sequence length="52" mass="5783">ASKSVFKALTTYLVQLHREIGYSKEQFARVSNGIISLLSHADADYRLRAASV</sequence>
<feature type="non-terminal residue" evidence="1">
    <location>
        <position position="1"/>
    </location>
</feature>
<evidence type="ECO:0000313" key="2">
    <source>
        <dbReference type="Proteomes" id="UP000663881"/>
    </source>
</evidence>
<feature type="non-terminal residue" evidence="1">
    <location>
        <position position="52"/>
    </location>
</feature>
<gene>
    <name evidence="1" type="ORF">OKA104_LOCUS47179</name>
</gene>